<sequence>MMTWGAIGASVGAWLVLLSATAGAAEVLPPRDVCQPTTAAKSRDGNCAACAVGPISTRPRFQALVAQVGARAAAFDDIDRRIDGASSDPEVQSLLKGRKLAQVLYGSDADFIAGGNASRCLLPDNEEARAAATPVPCNAIPRDGLVVLLTAGQSNISNAGAPDPSGQLYQPRHRFYNFDRFDGRCYLAHNPLLGTTGDGENVATRLGDELIDRGLAKTVVIAPAAIGGTYVEEWRARGGKYFEVLLSTLAGLRDAGLEPSAVLWHQGESNAFAFSTNGAEDGTQLQVTAKMKEAARLSYLRNDLEIIAGLRAADVTAPIFVATATLCGSMPDEIIRSAQAAVPNPALGVYPGPDTDRIGLPLRHDRCHMSRAGTELHAKMWADRLADYWKSGARKP</sequence>
<dbReference type="RefSeq" id="WP_172108226.1">
    <property type="nucleotide sequence ID" value="NZ_JABFDN010000001.1"/>
</dbReference>
<evidence type="ECO:0000313" key="5">
    <source>
        <dbReference type="Proteomes" id="UP000886476"/>
    </source>
</evidence>
<dbReference type="InterPro" id="IPR036514">
    <property type="entry name" value="SGNH_hydro_sf"/>
</dbReference>
<feature type="chain" id="PRO_5047229900" description="Sialate O-acetylesterase domain-containing protein" evidence="2">
    <location>
        <begin position="25"/>
        <end position="396"/>
    </location>
</feature>
<dbReference type="Pfam" id="PF03629">
    <property type="entry name" value="SASA"/>
    <property type="match status" value="1"/>
</dbReference>
<comment type="caution">
    <text evidence="4">The sequence shown here is derived from an EMBL/GenBank/DDBJ whole genome shotgun (WGS) entry which is preliminary data.</text>
</comment>
<gene>
    <name evidence="4" type="ORF">HL667_01220</name>
</gene>
<protein>
    <recommendedName>
        <fullName evidence="3">Sialate O-acetylesterase domain-containing protein</fullName>
    </recommendedName>
</protein>
<dbReference type="SUPFAM" id="SSF52266">
    <property type="entry name" value="SGNH hydrolase"/>
    <property type="match status" value="1"/>
</dbReference>
<reference evidence="4" key="1">
    <citation type="submission" date="2020-05" db="EMBL/GenBank/DDBJ databases">
        <title>Nod-independent and nitrogen-fixing Bradyrhizobium aeschynomene sp. nov. isolated from nodules of Aeschynomene indica.</title>
        <authorList>
            <person name="Zhang Z."/>
        </authorList>
    </citation>
    <scope>NUCLEOTIDE SEQUENCE</scope>
    <source>
        <strain evidence="4">83012</strain>
    </source>
</reference>
<evidence type="ECO:0000256" key="1">
    <source>
        <dbReference type="ARBA" id="ARBA00022801"/>
    </source>
</evidence>
<keyword evidence="5" id="KW-1185">Reference proteome</keyword>
<keyword evidence="2" id="KW-0732">Signal</keyword>
<feature type="signal peptide" evidence="2">
    <location>
        <begin position="1"/>
        <end position="24"/>
    </location>
</feature>
<accession>A0ABX2C781</accession>
<evidence type="ECO:0000259" key="3">
    <source>
        <dbReference type="Pfam" id="PF03629"/>
    </source>
</evidence>
<dbReference type="EMBL" id="JABFDN010000001">
    <property type="protein sequence ID" value="NPU63613.1"/>
    <property type="molecule type" value="Genomic_DNA"/>
</dbReference>
<dbReference type="Proteomes" id="UP000886476">
    <property type="component" value="Unassembled WGS sequence"/>
</dbReference>
<name>A0ABX2C781_9BRAD</name>
<dbReference type="InterPro" id="IPR005181">
    <property type="entry name" value="SASA"/>
</dbReference>
<proteinExistence type="predicted"/>
<feature type="domain" description="Sialate O-acetylesterase" evidence="3">
    <location>
        <begin position="147"/>
        <end position="383"/>
    </location>
</feature>
<evidence type="ECO:0000256" key="2">
    <source>
        <dbReference type="SAM" id="SignalP"/>
    </source>
</evidence>
<keyword evidence="1" id="KW-0378">Hydrolase</keyword>
<organism evidence="4 5">
    <name type="scientific">Bradyrhizobium aeschynomenes</name>
    <dbReference type="NCBI Taxonomy" id="2734909"/>
    <lineage>
        <taxon>Bacteria</taxon>
        <taxon>Pseudomonadati</taxon>
        <taxon>Pseudomonadota</taxon>
        <taxon>Alphaproteobacteria</taxon>
        <taxon>Hyphomicrobiales</taxon>
        <taxon>Nitrobacteraceae</taxon>
        <taxon>Bradyrhizobium</taxon>
    </lineage>
</organism>
<evidence type="ECO:0000313" key="4">
    <source>
        <dbReference type="EMBL" id="NPU63613.1"/>
    </source>
</evidence>
<dbReference type="Gene3D" id="3.40.50.1110">
    <property type="entry name" value="SGNH hydrolase"/>
    <property type="match status" value="1"/>
</dbReference>